<dbReference type="GO" id="GO:0043937">
    <property type="term" value="P:regulation of sporulation"/>
    <property type="evidence" value="ECO:0007669"/>
    <property type="project" value="InterPro"/>
</dbReference>
<dbReference type="Proteomes" id="UP000283095">
    <property type="component" value="Chromosome"/>
</dbReference>
<dbReference type="SUPFAM" id="SSF140500">
    <property type="entry name" value="BAS1536-like"/>
    <property type="match status" value="1"/>
</dbReference>
<name>A0A3T0KP11_9BACI</name>
<gene>
    <name evidence="1" type="ORF">BAOM_1415</name>
</gene>
<dbReference type="PANTHER" id="PTHR41263">
    <property type="entry name" value="ASPARTYL-PHOSPHATE PHOSPHATASE YISI"/>
    <property type="match status" value="1"/>
</dbReference>
<evidence type="ECO:0000313" key="2">
    <source>
        <dbReference type="Proteomes" id="UP000283095"/>
    </source>
</evidence>
<dbReference type="Pfam" id="PF09388">
    <property type="entry name" value="SpoOE-like"/>
    <property type="match status" value="1"/>
</dbReference>
<dbReference type="AlphaFoldDB" id="A0A3T0KP11"/>
<dbReference type="PANTHER" id="PTHR41263:SF1">
    <property type="entry name" value="ASPARTYL-PHOSPHATE PHOSPHATASE YISI"/>
    <property type="match status" value="1"/>
</dbReference>
<dbReference type="InterPro" id="IPR018540">
    <property type="entry name" value="Spo0E-like"/>
</dbReference>
<evidence type="ECO:0000313" key="1">
    <source>
        <dbReference type="EMBL" id="AZV42025.1"/>
    </source>
</evidence>
<reference evidence="1 2" key="1">
    <citation type="submission" date="2018-01" db="EMBL/GenBank/DDBJ databases">
        <title>Bacillus asahii Genome sequencing and assembly.</title>
        <authorList>
            <person name="Jiang H."/>
            <person name="Feng Y."/>
            <person name="Zhao F."/>
            <person name="Lin X."/>
        </authorList>
    </citation>
    <scope>NUCLEOTIDE SEQUENCE [LARGE SCALE GENOMIC DNA]</scope>
    <source>
        <strain evidence="1 2">OM18</strain>
    </source>
</reference>
<proteinExistence type="predicted"/>
<dbReference type="InterPro" id="IPR036638">
    <property type="entry name" value="HLH_DNA-bd_sf"/>
</dbReference>
<dbReference type="InterPro" id="IPR037208">
    <property type="entry name" value="Spo0E-like_sf"/>
</dbReference>
<dbReference type="EMBL" id="CP026095">
    <property type="protein sequence ID" value="AZV42025.1"/>
    <property type="molecule type" value="Genomic_DNA"/>
</dbReference>
<dbReference type="Gene3D" id="4.10.280.10">
    <property type="entry name" value="Helix-loop-helix DNA-binding domain"/>
    <property type="match status" value="1"/>
</dbReference>
<evidence type="ECO:0008006" key="3">
    <source>
        <dbReference type="Google" id="ProtNLM"/>
    </source>
</evidence>
<sequence length="60" mass="6889">MKSGKWTMKKLYAELINEKIEEKRQEMIRLAIDFGFTSQLAVQASQELDSLLNAAATRDK</sequence>
<organism evidence="1 2">
    <name type="scientific">Peribacillus asahii</name>
    <dbReference type="NCBI Taxonomy" id="228899"/>
    <lineage>
        <taxon>Bacteria</taxon>
        <taxon>Bacillati</taxon>
        <taxon>Bacillota</taxon>
        <taxon>Bacilli</taxon>
        <taxon>Bacillales</taxon>
        <taxon>Bacillaceae</taxon>
        <taxon>Peribacillus</taxon>
    </lineage>
</organism>
<dbReference type="KEGG" id="pasa:BAOM_1415"/>
<dbReference type="GO" id="GO:0046983">
    <property type="term" value="F:protein dimerization activity"/>
    <property type="evidence" value="ECO:0007669"/>
    <property type="project" value="InterPro"/>
</dbReference>
<dbReference type="InterPro" id="IPR053028">
    <property type="entry name" value="Spo0E-like_phosphatase"/>
</dbReference>
<accession>A0A3T0KP11</accession>
<protein>
    <recommendedName>
        <fullName evidence="3">Aspartyl-phosphate phosphatase Spo0E family protein</fullName>
    </recommendedName>
</protein>